<accession>A0ABR6USN2</accession>
<gene>
    <name evidence="7" type="ORF">HU811_13275</name>
</gene>
<organism evidence="7 8">
    <name type="scientific">Pseudomonas tehranensis</name>
    <dbReference type="NCBI Taxonomy" id="2745502"/>
    <lineage>
        <taxon>Bacteria</taxon>
        <taxon>Pseudomonadati</taxon>
        <taxon>Pseudomonadota</taxon>
        <taxon>Gammaproteobacteria</taxon>
        <taxon>Pseudomonadales</taxon>
        <taxon>Pseudomonadaceae</taxon>
        <taxon>Pseudomonas</taxon>
    </lineage>
</organism>
<dbReference type="InterPro" id="IPR028994">
    <property type="entry name" value="Integrin_alpha_N"/>
</dbReference>
<evidence type="ECO:0000313" key="8">
    <source>
        <dbReference type="Proteomes" id="UP000617171"/>
    </source>
</evidence>
<feature type="region of interest" description="Disordered" evidence="4">
    <location>
        <begin position="172"/>
        <end position="195"/>
    </location>
</feature>
<reference evidence="7 8" key="1">
    <citation type="journal article" date="2020" name="Microorganisms">
        <title>Reliable Identification of Environmental Pseudomonas Isolates Using the rpoD Gene.</title>
        <authorList>
            <consortium name="The Broad Institute Genome Sequencing Platform"/>
            <person name="Girard L."/>
            <person name="Lood C."/>
            <person name="Rokni-Zadeh H."/>
            <person name="van Noort V."/>
            <person name="Lavigne R."/>
            <person name="De Mot R."/>
        </authorList>
    </citation>
    <scope>NUCLEOTIDE SEQUENCE [LARGE SCALE GENOMIC DNA]</scope>
    <source>
        <strain evidence="7 8">SWRI196</strain>
    </source>
</reference>
<dbReference type="EMBL" id="JABWQV010000072">
    <property type="protein sequence ID" value="MBC3347604.1"/>
    <property type="molecule type" value="Genomic_DNA"/>
</dbReference>
<dbReference type="Pfam" id="PF03534">
    <property type="entry name" value="SpvB"/>
    <property type="match status" value="1"/>
</dbReference>
<evidence type="ECO:0000313" key="7">
    <source>
        <dbReference type="EMBL" id="MBC3347604.1"/>
    </source>
</evidence>
<feature type="domain" description="Insecticide toxin TcdB middle/C-terminal" evidence="5">
    <location>
        <begin position="875"/>
        <end position="1013"/>
    </location>
</feature>
<protein>
    <submittedName>
        <fullName evidence="7">Toxin</fullName>
    </submittedName>
</protein>
<dbReference type="RefSeq" id="WP_186656293.1">
    <property type="nucleotide sequence ID" value="NZ_JABWQV010000072.1"/>
</dbReference>
<proteinExistence type="predicted"/>
<keyword evidence="2" id="KW-0964">Secreted</keyword>
<dbReference type="SUPFAM" id="SSF69318">
    <property type="entry name" value="Integrin alpha N-terminal domain"/>
    <property type="match status" value="1"/>
</dbReference>
<evidence type="ECO:0000256" key="4">
    <source>
        <dbReference type="SAM" id="MobiDB-lite"/>
    </source>
</evidence>
<dbReference type="InterPro" id="IPR022045">
    <property type="entry name" value="TcdB_toxin_mid/N"/>
</dbReference>
<dbReference type="Pfam" id="PF12256">
    <property type="entry name" value="TcdB_toxin_midN"/>
    <property type="match status" value="1"/>
</dbReference>
<evidence type="ECO:0000259" key="6">
    <source>
        <dbReference type="Pfam" id="PF12256"/>
    </source>
</evidence>
<keyword evidence="8" id="KW-1185">Reference proteome</keyword>
<keyword evidence="3" id="KW-0843">Virulence</keyword>
<comment type="caution">
    <text evidence="7">The sequence shown here is derived from an EMBL/GenBank/DDBJ whole genome shotgun (WGS) entry which is preliminary data.</text>
</comment>
<name>A0ABR6USN2_9PSED</name>
<dbReference type="Proteomes" id="UP000617171">
    <property type="component" value="Unassembled WGS sequence"/>
</dbReference>
<evidence type="ECO:0000259" key="5">
    <source>
        <dbReference type="Pfam" id="PF12255"/>
    </source>
</evidence>
<feature type="compositionally biased region" description="Acidic residues" evidence="4">
    <location>
        <begin position="176"/>
        <end position="188"/>
    </location>
</feature>
<evidence type="ECO:0000256" key="1">
    <source>
        <dbReference type="ARBA" id="ARBA00004613"/>
    </source>
</evidence>
<evidence type="ECO:0000256" key="3">
    <source>
        <dbReference type="ARBA" id="ARBA00023026"/>
    </source>
</evidence>
<comment type="subcellular location">
    <subcellularLocation>
        <location evidence="1">Secreted</location>
    </subcellularLocation>
</comment>
<dbReference type="InterPro" id="IPR003284">
    <property type="entry name" value="Sal_SpvB"/>
</dbReference>
<evidence type="ECO:0000256" key="2">
    <source>
        <dbReference type="ARBA" id="ARBA00022525"/>
    </source>
</evidence>
<dbReference type="Pfam" id="PF12255">
    <property type="entry name" value="TcdB_toxin_midC"/>
    <property type="match status" value="1"/>
</dbReference>
<dbReference type="InterPro" id="IPR022044">
    <property type="entry name" value="TcdB_toxin_mid/C"/>
</dbReference>
<dbReference type="PRINTS" id="PR01341">
    <property type="entry name" value="SALSPVBPROT"/>
</dbReference>
<sequence length="1493" mass="168058">MAEQTPLQIVTPTIAGSASIATLGNSLGPVGTRGASSFELPLPLSAARHLTPALALHYSSQGGNGIFGIGMQLSIASITRKTSRGVPHYGDEDVMVDADGVDRWPELNAEPLIRPLAGPGSATCSVVRYYPRTESSFDIYELWTPTDGQPAFWRVQGSNGHVYCYGKTDASRIAEPEAEPEPEPEPEPDPPKPPRIAEWLLLEEVSPAGEHIYYEYQADPGASDGPHDYHAQRYLRRVCYGNASASDTLYCFEEADPAQRNWHFHLLFDYGQRTLDLAQQPSWQAPEEAPWLLRSDPFHSYRYGFEVGTRRLCHQVLMFHHFPAGADTEPALVRRLVLEYSATALGYSLLTAAHYQDWDAEGDVDYSPPVELQYTDFDLNLAPEKFFDLETMPALEAGRHYQCVDLYGEGLPGFLCRYTDAWYYREPERAGPDEDAIGYGPWSRLDSIPVASQNPAVMQVLTDLTGSGRLNWVIAQPGMSGFYTLNPDRSWSTFTPFDRFPTEFLHPAAQLGDLNGDGLRSLAMVGPKSVRLYANLREQGFAPGVNVPHEPDSPLPLFSDSRSELVLFGNLLGSDSTELCRIRFDEIKCWPNLGHGRFGEGFVMSALPFSYGQFDADRVRIADLDGAGAPALIYLNSDCFDIYFNHGGNGLEQTPVKVPWPEGVRYDNLCQVTLADLQGLGCASLMLSVPHMSPDMKPKHWRYDFVAARPYLLNATNNNMGCSTTLTYRSSAQYWLDEKQQRRAKGEQVTCYLPMALPLLARQQQLDEITGNCLTQRLCYFEGDYDGYHREFRGFGRLYQVDSERPEDEVETGFTAPVLVKTWFHTGRTVNQPLKDCFDGDDDAVPLGPALLSRFHEGDEADEIIVPDPETAREMAYALGSLVLRTETYPAESGDAARPYTVTQHRYLLRQPHPHHKSLLVLELETLSHQYDGFTNDPQSQHGINLKWNLYGQLIHGFIVHYARRLTPLDPPPFDDEDENTWWLDAHDEQQQVFHLVESRATHLHLFDETGWRQRLGLAWRSRANALQRPKGELPQGLNPRQISYEAFLAHHDSPQWQAARQLVALEEQNYLRDDQGDIAFQALLGPLETAEFDKQALDAYDAVPAPFDIRGQLEEIGFEPMPLFLPEDPDEDTAENLWSKKSGFATYQSLDGFFQIDALQETQSHGVTRLTYDAYHLMTTAITLPDGCTTQVEYDYHALLPQKIIDANDNVQQALYGPDGVPLGITFFGSENGLPAGFDAIDTYVPPDDQSPAYALEHPEATLGRIASAVRTDEFSWMGALDLAQISLAQRNEWISARYLMPSGHVRAWARIHLARLAERTAAQEQLWTLIQATAREPVHSVVLSADRYPDDPLQQVRITLSALDGFGRILQTKQRVEPGEAYAVAEDGSLALQNGRPLQHLADPRWRVSERVEYNNKGLVTRVYRPYFADAWRYVNDASLRLHGYHDQQFYDPPGRLVKVVNAKGHEAWHVHHPWYLCDHDYNDTTPESDR</sequence>
<feature type="domain" description="Insecticide toxin TcdB middle/N-terminal" evidence="6">
    <location>
        <begin position="654"/>
        <end position="827"/>
    </location>
</feature>